<dbReference type="EMBL" id="GEDG01025817">
    <property type="protein sequence ID" value="JAP14979.1"/>
    <property type="molecule type" value="Transcribed_RNA"/>
</dbReference>
<protein>
    <submittedName>
        <fullName evidence="1">Putative ovule protein</fullName>
    </submittedName>
</protein>
<evidence type="ECO:0000313" key="1">
    <source>
        <dbReference type="EMBL" id="JAP14979.1"/>
    </source>
</evidence>
<name>A0A0V0H4C3_SOLCH</name>
<reference evidence="1" key="1">
    <citation type="submission" date="2015-12" db="EMBL/GenBank/DDBJ databases">
        <title>Gene expression during late stages of embryo sac development: a critical building block for successful pollen-pistil interactions.</title>
        <authorList>
            <person name="Liu Y."/>
            <person name="Joly V."/>
            <person name="Sabar M."/>
            <person name="Matton D.P."/>
        </authorList>
    </citation>
    <scope>NUCLEOTIDE SEQUENCE</scope>
</reference>
<organism evidence="1">
    <name type="scientific">Solanum chacoense</name>
    <name type="common">Chaco potato</name>
    <dbReference type="NCBI Taxonomy" id="4108"/>
    <lineage>
        <taxon>Eukaryota</taxon>
        <taxon>Viridiplantae</taxon>
        <taxon>Streptophyta</taxon>
        <taxon>Embryophyta</taxon>
        <taxon>Tracheophyta</taxon>
        <taxon>Spermatophyta</taxon>
        <taxon>Magnoliopsida</taxon>
        <taxon>eudicotyledons</taxon>
        <taxon>Gunneridae</taxon>
        <taxon>Pentapetalae</taxon>
        <taxon>asterids</taxon>
        <taxon>lamiids</taxon>
        <taxon>Solanales</taxon>
        <taxon>Solanaceae</taxon>
        <taxon>Solanoideae</taxon>
        <taxon>Solaneae</taxon>
        <taxon>Solanum</taxon>
    </lineage>
</organism>
<accession>A0A0V0H4C3</accession>
<proteinExistence type="predicted"/>
<dbReference type="AlphaFoldDB" id="A0A0V0H4C3"/>
<sequence>MPRTRPAIHMGYSAIQKGYILLDLTTKVFLLAEMFCLEKTCFPLHMINILKDTNYSQIYSMTVQLSIFKSCLSQLMYLIILSLKVLNLPFQIRSLSNLEIQNLASICLRIQLIT</sequence>